<feature type="compositionally biased region" description="Low complexity" evidence="1">
    <location>
        <begin position="155"/>
        <end position="168"/>
    </location>
</feature>
<protein>
    <submittedName>
        <fullName evidence="3">F-box domain-containing protein</fullName>
    </submittedName>
</protein>
<feature type="region of interest" description="Disordered" evidence="1">
    <location>
        <begin position="83"/>
        <end position="168"/>
    </location>
</feature>
<dbReference type="InterPro" id="IPR001810">
    <property type="entry name" value="F-box_dom"/>
</dbReference>
<accession>A0A8R1HTH2</accession>
<proteinExistence type="predicted"/>
<dbReference type="InterPro" id="IPR036047">
    <property type="entry name" value="F-box-like_dom_sf"/>
</dbReference>
<dbReference type="Proteomes" id="UP000005237">
    <property type="component" value="Unassembled WGS sequence"/>
</dbReference>
<organism evidence="3 4">
    <name type="scientific">Caenorhabditis japonica</name>
    <dbReference type="NCBI Taxonomy" id="281687"/>
    <lineage>
        <taxon>Eukaryota</taxon>
        <taxon>Metazoa</taxon>
        <taxon>Ecdysozoa</taxon>
        <taxon>Nematoda</taxon>
        <taxon>Chromadorea</taxon>
        <taxon>Rhabditida</taxon>
        <taxon>Rhabditina</taxon>
        <taxon>Rhabditomorpha</taxon>
        <taxon>Rhabditoidea</taxon>
        <taxon>Rhabditidae</taxon>
        <taxon>Peloderinae</taxon>
        <taxon>Caenorhabditis</taxon>
    </lineage>
</organism>
<dbReference type="Pfam" id="PF00646">
    <property type="entry name" value="F-box"/>
    <property type="match status" value="1"/>
</dbReference>
<evidence type="ECO:0000259" key="2">
    <source>
        <dbReference type="PROSITE" id="PS50181"/>
    </source>
</evidence>
<reference evidence="3" key="2">
    <citation type="submission" date="2022-06" db="UniProtKB">
        <authorList>
            <consortium name="EnsemblMetazoa"/>
        </authorList>
    </citation>
    <scope>IDENTIFICATION</scope>
    <source>
        <strain evidence="3">DF5081</strain>
    </source>
</reference>
<sequence length="581" mass="65862">MSARTPPRAAARQLTDMPESLLKAIFSNCSSVDMTRCSLVNRQFRELIEDMEDEKAESLRSCQKAKLFICDRRRAILEGVSTVTPTRLPRTPKHSESSDVGSSSASSIASTSSCSSLEADSNSSSKTKTKRMQTSRQKEQERNQRQRNISDRSKSSSTSTDSSDSKTTSFISDQYTDTNDPNWAFAFDFESWLQEYEINDIHFKNFCSFLEREKIDDPMSPSSYKGRTAYYESTWKNERFPPATFEESPIVTLKGADIAEVKLQSAGRIERLAERLSYIRRAHYTFKDSVCYGARPALTIFYFLELMRKNVRGVTFDNVQAATKVELHDVLSMANLQRLTVVQPENRPGVLVRANLFIRWMNLPDSERKRISVHLVGCREFAPREVFKMVQAWLSKPRPPIFKQIALDGNSYKYNDFVDILEALQNSVENLPPRSPVNRTFGPQPNQHTAALERTCRIAHPKDRNTMIVLQYCKISRRMVLTIQRDVTLQPTVQLKPMSPISTLTRLARPQSAAAVMSTPIRKVSSSLMKPPISPIPTACNNRQVTRPLSHDPMRMGCRENIGSNGSGMFNRLVSFLGTSS</sequence>
<feature type="domain" description="F-box" evidence="2">
    <location>
        <begin position="11"/>
        <end position="59"/>
    </location>
</feature>
<dbReference type="OMA" id="CNFIRKW"/>
<feature type="compositionally biased region" description="Low complexity" evidence="1">
    <location>
        <begin position="98"/>
        <end position="121"/>
    </location>
</feature>
<dbReference type="SMART" id="SM00256">
    <property type="entry name" value="FBOX"/>
    <property type="match status" value="1"/>
</dbReference>
<feature type="compositionally biased region" description="Basic and acidic residues" evidence="1">
    <location>
        <begin position="136"/>
        <end position="154"/>
    </location>
</feature>
<reference evidence="4" key="1">
    <citation type="submission" date="2010-08" db="EMBL/GenBank/DDBJ databases">
        <authorList>
            <consortium name="Caenorhabditis japonica Sequencing Consortium"/>
            <person name="Wilson R.K."/>
        </authorList>
    </citation>
    <scope>NUCLEOTIDE SEQUENCE [LARGE SCALE GENOMIC DNA]</scope>
    <source>
        <strain evidence="4">DF5081</strain>
    </source>
</reference>
<dbReference type="PROSITE" id="PS50181">
    <property type="entry name" value="FBOX"/>
    <property type="match status" value="1"/>
</dbReference>
<evidence type="ECO:0000313" key="4">
    <source>
        <dbReference type="Proteomes" id="UP000005237"/>
    </source>
</evidence>
<keyword evidence="4" id="KW-1185">Reference proteome</keyword>
<dbReference type="SUPFAM" id="SSF81383">
    <property type="entry name" value="F-box domain"/>
    <property type="match status" value="1"/>
</dbReference>
<evidence type="ECO:0000313" key="3">
    <source>
        <dbReference type="EnsemblMetazoa" id="CJA09258.1"/>
    </source>
</evidence>
<evidence type="ECO:0000256" key="1">
    <source>
        <dbReference type="SAM" id="MobiDB-lite"/>
    </source>
</evidence>
<dbReference type="EnsemblMetazoa" id="CJA09258.1">
    <property type="protein sequence ID" value="CJA09258.1"/>
    <property type="gene ID" value="WBGene00128463"/>
</dbReference>
<dbReference type="AlphaFoldDB" id="A0A8R1HTH2"/>
<dbReference type="CDD" id="cd09917">
    <property type="entry name" value="F-box_SF"/>
    <property type="match status" value="1"/>
</dbReference>
<name>A0A8R1HTH2_CAEJA</name>